<comment type="caution">
    <text evidence="3">The sequence shown here is derived from an EMBL/GenBank/DDBJ whole genome shotgun (WGS) entry which is preliminary data.</text>
</comment>
<dbReference type="PANTHER" id="PTHR28242:SF52">
    <property type="entry name" value="PHOSPHORELAY INTERMEDIATE PROTEIN YPD1"/>
    <property type="match status" value="1"/>
</dbReference>
<accession>A0AAV9VFC4</accession>
<dbReference type="InterPro" id="IPR008207">
    <property type="entry name" value="Sig_transdc_His_kin_Hpt_dom"/>
</dbReference>
<dbReference type="GO" id="GO:0009927">
    <property type="term" value="F:histidine phosphotransfer kinase activity"/>
    <property type="evidence" value="ECO:0007669"/>
    <property type="project" value="InterPro"/>
</dbReference>
<dbReference type="GO" id="GO:0005737">
    <property type="term" value="C:cytoplasm"/>
    <property type="evidence" value="ECO:0007669"/>
    <property type="project" value="TreeGrafter"/>
</dbReference>
<dbReference type="CDD" id="cd00088">
    <property type="entry name" value="HPT"/>
    <property type="match status" value="1"/>
</dbReference>
<organism evidence="3 4">
    <name type="scientific">Orbilia brochopaga</name>
    <dbReference type="NCBI Taxonomy" id="3140254"/>
    <lineage>
        <taxon>Eukaryota</taxon>
        <taxon>Fungi</taxon>
        <taxon>Dikarya</taxon>
        <taxon>Ascomycota</taxon>
        <taxon>Pezizomycotina</taxon>
        <taxon>Orbiliomycetes</taxon>
        <taxon>Orbiliales</taxon>
        <taxon>Orbiliaceae</taxon>
        <taxon>Orbilia</taxon>
    </lineage>
</organism>
<dbReference type="AlphaFoldDB" id="A0AAV9VFC4"/>
<keyword evidence="4" id="KW-1185">Reference proteome</keyword>
<dbReference type="Proteomes" id="UP001375240">
    <property type="component" value="Unassembled WGS sequence"/>
</dbReference>
<dbReference type="PANTHER" id="PTHR28242">
    <property type="entry name" value="PHOSPHORELAY INTERMEDIATE PROTEIN YPD1"/>
    <property type="match status" value="1"/>
</dbReference>
<dbReference type="Gene3D" id="1.20.120.160">
    <property type="entry name" value="HPT domain"/>
    <property type="match status" value="1"/>
</dbReference>
<reference evidence="3 4" key="1">
    <citation type="submission" date="2019-10" db="EMBL/GenBank/DDBJ databases">
        <authorList>
            <person name="Palmer J.M."/>
        </authorList>
    </citation>
    <scope>NUCLEOTIDE SEQUENCE [LARGE SCALE GENOMIC DNA]</scope>
    <source>
        <strain evidence="3 4">TWF696</strain>
    </source>
</reference>
<dbReference type="GO" id="GO:0005634">
    <property type="term" value="C:nucleus"/>
    <property type="evidence" value="ECO:0007669"/>
    <property type="project" value="TreeGrafter"/>
</dbReference>
<dbReference type="GO" id="GO:0043424">
    <property type="term" value="F:protein histidine kinase binding"/>
    <property type="evidence" value="ECO:0007669"/>
    <property type="project" value="InterPro"/>
</dbReference>
<dbReference type="InterPro" id="IPR036641">
    <property type="entry name" value="HPT_dom_sf"/>
</dbReference>
<dbReference type="InterPro" id="IPR045871">
    <property type="entry name" value="AHP1-5/YPD1"/>
</dbReference>
<evidence type="ECO:0000313" key="4">
    <source>
        <dbReference type="Proteomes" id="UP001375240"/>
    </source>
</evidence>
<name>A0AAV9VFC4_9PEZI</name>
<evidence type="ECO:0000256" key="1">
    <source>
        <dbReference type="PROSITE-ProRule" id="PRU00110"/>
    </source>
</evidence>
<proteinExistence type="predicted"/>
<gene>
    <name evidence="3" type="ORF">TWF696_000610</name>
</gene>
<evidence type="ECO:0000259" key="2">
    <source>
        <dbReference type="PROSITE" id="PS50894"/>
    </source>
</evidence>
<dbReference type="Pfam" id="PF01627">
    <property type="entry name" value="Hpt"/>
    <property type="match status" value="1"/>
</dbReference>
<sequence>MSDDGFDLPPGYEKYVDAETFLQILEMDDDDDDGREFSSALVMGFFEQAETTFKQMEDLLQEKDLQALSSLGHFLKGSSATLGIFKMRDSCEKIQHWGALKDEAGENDIDEDEALKKISDVMPTLKSEFEAARKWLNDFYHNEEEEDDE</sequence>
<dbReference type="GO" id="GO:0000160">
    <property type="term" value="P:phosphorelay signal transduction system"/>
    <property type="evidence" value="ECO:0007669"/>
    <property type="project" value="InterPro"/>
</dbReference>
<protein>
    <recommendedName>
        <fullName evidence="2">HPt domain-containing protein</fullName>
    </recommendedName>
</protein>
<feature type="modified residue" description="Phosphohistidine" evidence="1">
    <location>
        <position position="73"/>
    </location>
</feature>
<feature type="domain" description="HPt" evidence="2">
    <location>
        <begin position="34"/>
        <end position="139"/>
    </location>
</feature>
<dbReference type="EMBL" id="JAVHNQ010000001">
    <property type="protein sequence ID" value="KAK6359452.1"/>
    <property type="molecule type" value="Genomic_DNA"/>
</dbReference>
<keyword evidence="1" id="KW-0597">Phosphoprotein</keyword>
<dbReference type="SUPFAM" id="SSF47226">
    <property type="entry name" value="Histidine-containing phosphotransfer domain, HPT domain"/>
    <property type="match status" value="1"/>
</dbReference>
<dbReference type="PROSITE" id="PS50894">
    <property type="entry name" value="HPT"/>
    <property type="match status" value="1"/>
</dbReference>
<evidence type="ECO:0000313" key="3">
    <source>
        <dbReference type="EMBL" id="KAK6359452.1"/>
    </source>
</evidence>